<accession>A0A9P4GYU7</accession>
<dbReference type="OrthoDB" id="420187at2759"/>
<feature type="region of interest" description="Disordered" evidence="1">
    <location>
        <begin position="1"/>
        <end position="105"/>
    </location>
</feature>
<dbReference type="EMBL" id="ML978267">
    <property type="protein sequence ID" value="KAF2025393.1"/>
    <property type="molecule type" value="Genomic_DNA"/>
</dbReference>
<keyword evidence="4" id="KW-1185">Reference proteome</keyword>
<feature type="compositionally biased region" description="Acidic residues" evidence="1">
    <location>
        <begin position="2467"/>
        <end position="2486"/>
    </location>
</feature>
<evidence type="ECO:0000256" key="1">
    <source>
        <dbReference type="SAM" id="MobiDB-lite"/>
    </source>
</evidence>
<comment type="caution">
    <text evidence="3">The sequence shown here is derived from an EMBL/GenBank/DDBJ whole genome shotgun (WGS) entry which is preliminary data.</text>
</comment>
<dbReference type="GO" id="GO:0005829">
    <property type="term" value="C:cytosol"/>
    <property type="evidence" value="ECO:0007669"/>
    <property type="project" value="TreeGrafter"/>
</dbReference>
<dbReference type="Pfam" id="PF00443">
    <property type="entry name" value="UCH"/>
    <property type="match status" value="1"/>
</dbReference>
<dbReference type="GO" id="GO:0016579">
    <property type="term" value="P:protein deubiquitination"/>
    <property type="evidence" value="ECO:0007669"/>
    <property type="project" value="InterPro"/>
</dbReference>
<dbReference type="SUPFAM" id="SSF54001">
    <property type="entry name" value="Cysteine proteinases"/>
    <property type="match status" value="1"/>
</dbReference>
<dbReference type="InterPro" id="IPR021905">
    <property type="entry name" value="DUF3517"/>
</dbReference>
<evidence type="ECO:0000313" key="3">
    <source>
        <dbReference type="EMBL" id="KAF2025393.1"/>
    </source>
</evidence>
<feature type="region of interest" description="Disordered" evidence="1">
    <location>
        <begin position="2461"/>
        <end position="2486"/>
    </location>
</feature>
<dbReference type="Pfam" id="PF12030">
    <property type="entry name" value="DUF3517"/>
    <property type="match status" value="1"/>
</dbReference>
<sequence length="2486" mass="282632">MNARDHDLAHFVAADEPAITVSASPPRRDPVEDADPSFTRKRPRLDSGSNSTRALSTDTESPSHTAPSSREQQVEMTIRSLPPSSPVHADSEDGHDANDALGEPQDMSPVLLASTEDDLPSPPVIAIDDDDDEAEAGFSVQPDAEDHFQRFPFERLGNYSHIVREIPQYLSGSQPIDGSILPALTNWLKDLPEPSDDIHGFYTSKTVFWDDFGTLVNKVLSRRYQWMSALNKGDSNDPNRFPFGEQFDDGQTDFIFYSFLSAYARVCSFLIYADVHVLSQLGANETYPLPLISHKHIRYLHNIIRSEKSPVFHVLHKEYNTDIQDMVNRLHKDFLGANGAQNLFQLMDKSFHKIPADAQNLYAQFAAPLFSSLGWTIFELPGRDTIIDRSEFLGGTLTFFEQYSEDLQDPAKPIDAGVARDLIQYYSTLVHELCQWDDSIAAKLVDKFLDFGDPNSPTSSSPETDLASITVDDYLRSPACFPALIMNSWKFKILRKYIVKGNMGMRVMGIATMDSALVEIWREYNNIDPSCRHPVMQYLADFLLKGQVVDYIVSVDSHPQLISRSGNIVGFLVVTHRWSDHQADAIWRTVATSPDPRVVSATMTMLRGIIGLMEPWDRQYLCTKLHDLPIERYTQDILRFLRDLTVRPSEPMLSIDERGPTGRPWNVCIRMIRDTAPSRDTDNVLLDLHSEAIDQLRVWTNMIPSTERQSIYSDSAEQIASRATTATGNFKVICMLMQYPYPADTPFFQQHQDLIRSVLEEIPAFVKSELESSTYQCRMQALQYRLDFLMLTISHPEIHVPVDLFQDLMEHTIGKFALSNDARDLAWARLIDSIKMSPENHFCKQLVTSFIPTMAAKQITPGMFEFVASYKFPISREAIDTLQGGRMLLQIPGADLLWKIILSAPHGTIEDRAALSLASRYVQIVHMDGITIPEVEQSHTALVKKCIKELRAAIEISMKPSKEIYVVGNFDFSDDASAQQHAETLVARILMFQKTLLGFVRRTPQFNRKRVDSKVDAMELDDVTGDAVIVRYQCGNDRQGVTMGSEHTLDDLYRRLCHESGHTKVNLFAKGQRLNILEKGTCKLSEFDFGGQVIVQRADGAETTRPTAAPVIGTSAFESAVAEHFDELFAWMDSDDKTSALLFDFLRFFPARSSFADSVTHGEVLSMELFPPGKAFQSQYAALALKERLQEQLRSSTIDEIFLRNAVQRLEKGILGLDIADQTNSTPQHLQLAAVLVTVLLEFLRERPSCETSASYFSDGPALVNQLMRVVLVGLTTKRFETATVVTDAYATIVEASLHSRTVWDAYKEHPDVQAVLKQLLLSHTDEVIREHVFRKISSIFSGDLPFTCPITKGEFAAHFWTVLSAILPDVVQYPTQSEQIFQLSEQVFRVHDEYDRNEEYLRSLLAQWSILLIEHEHKVFPGREEIDHVVLGFTKLLLDCILSIKSFKKPLNAGSLMTQVFKKYILVSSLDDSAASKLVVALPILESHTRQELYNLMLGLAEDSSTYDALLQLAGEAENETTESRLPTNLVDRTMEIRSAVGYVGLYNPRAICYMNSLLTQLFMNVNFRQFILSLDVKEQAGSQRLLHQTQKLFAEMQNMFCRSTDPRDFAACVKSLDKTPIDISIQMDADEFYNLLFDQWEAQLLKQEHKQRFRSFYGGQTLNQIKSKECEHVSERSEPFFAIQCDVQGKANLHDSLQAYVQGDVMEGDNKYKCESCGGKFVDAVKRTCLKNVPDNLILHLKRFEFDLNDFSRRKIYDHFAFPETLDISPYTMEHLADGSKPAKEDVFDLVGVLVHTGTCENGHYYSYIRERPGPGNASSPVWIEFNDSDVGPFNAAEIAERTFGGVMDGDGYTRQTKQFSAYMLFYQRRSAIEDDQSHWMTVSSEVSPKVSVPKAIDEEIAAKNRVFIREYCLFDPAHTRFLRQLHATSRTVNHGTCSEDHKQETRALHIVLAHLCHTAWRHFNADIFMEMFPQLRQSMTTCAECCNAALQWLAADEHALANMFIRCTHPRIRSQMRALMIESLKVLRVKEPTLYGFEGSLSDMDVDLSTLSGGVLVAVVRRLRTTADESKESIRGWDDYYLTLTQLAELGHFETAMLLNHGFLLFCLKFFCLNAFVHFKNEAPELARILEKRRGIYNRMIVFLCKLVANMDLDEPTAYTSQSSDRLPTLNQQSMRFPLTKDEKEVLTWWSEDMKAIAFLDKALEVFDDTKVDHFYPSDIVKWMADTNDLSISANLCNTIVEGIYLEPAYCDAYVLAALPFCEACHKPEHVLKVIIAVCKAISSTSRIAEDRAPSADIVLGFFSSLLTAKNPHVFALSVSGYYFHDHLMCRSKIYGIPLLCHYEEHMRKATYAFLERLYDNDEAVPQATRQMKYASARDLLSALINRFAYEKQAGQSRSFLLPLVETCRMLATQLHVLTQRPDDEWREFQHVNDTALIYQYQREIENRMRTWWHGDETPLSQEEPFDQSDYSESDEPQELLDD</sequence>
<feature type="compositionally biased region" description="Polar residues" evidence="1">
    <location>
        <begin position="47"/>
        <end position="75"/>
    </location>
</feature>
<feature type="domain" description="USP" evidence="2">
    <location>
        <begin position="1545"/>
        <end position="1872"/>
    </location>
</feature>
<dbReference type="InterPro" id="IPR038765">
    <property type="entry name" value="Papain-like_cys_pep_sf"/>
</dbReference>
<name>A0A9P4GYU7_9PLEO</name>
<dbReference type="GO" id="GO:0005634">
    <property type="term" value="C:nucleus"/>
    <property type="evidence" value="ECO:0007669"/>
    <property type="project" value="TreeGrafter"/>
</dbReference>
<dbReference type="Proteomes" id="UP000799777">
    <property type="component" value="Unassembled WGS sequence"/>
</dbReference>
<dbReference type="PANTHER" id="PTHR24006">
    <property type="entry name" value="UBIQUITIN CARBOXYL-TERMINAL HYDROLASE"/>
    <property type="match status" value="1"/>
</dbReference>
<dbReference type="PROSITE" id="PS00973">
    <property type="entry name" value="USP_2"/>
    <property type="match status" value="1"/>
</dbReference>
<dbReference type="FunFam" id="3.90.70.10:FF:000136">
    <property type="entry name" value="Ubiquitin C-terminal hydrolase, putative"/>
    <property type="match status" value="1"/>
</dbReference>
<evidence type="ECO:0000259" key="2">
    <source>
        <dbReference type="PROSITE" id="PS50235"/>
    </source>
</evidence>
<dbReference type="Gene3D" id="3.90.70.10">
    <property type="entry name" value="Cysteine proteinases"/>
    <property type="match status" value="1"/>
</dbReference>
<feature type="compositionally biased region" description="Basic and acidic residues" evidence="1">
    <location>
        <begin position="89"/>
        <end position="98"/>
    </location>
</feature>
<protein>
    <recommendedName>
        <fullName evidence="2">USP domain-containing protein</fullName>
    </recommendedName>
</protein>
<dbReference type="InterPro" id="IPR028889">
    <property type="entry name" value="USP"/>
</dbReference>
<reference evidence="3" key="1">
    <citation type="journal article" date="2020" name="Stud. Mycol.">
        <title>101 Dothideomycetes genomes: a test case for predicting lifestyles and emergence of pathogens.</title>
        <authorList>
            <person name="Haridas S."/>
            <person name="Albert R."/>
            <person name="Binder M."/>
            <person name="Bloem J."/>
            <person name="Labutti K."/>
            <person name="Salamov A."/>
            <person name="Andreopoulos B."/>
            <person name="Baker S."/>
            <person name="Barry K."/>
            <person name="Bills G."/>
            <person name="Bluhm B."/>
            <person name="Cannon C."/>
            <person name="Castanera R."/>
            <person name="Culley D."/>
            <person name="Daum C."/>
            <person name="Ezra D."/>
            <person name="Gonzalez J."/>
            <person name="Henrissat B."/>
            <person name="Kuo A."/>
            <person name="Liang C."/>
            <person name="Lipzen A."/>
            <person name="Lutzoni F."/>
            <person name="Magnuson J."/>
            <person name="Mondo S."/>
            <person name="Nolan M."/>
            <person name="Ohm R."/>
            <person name="Pangilinan J."/>
            <person name="Park H.-J."/>
            <person name="Ramirez L."/>
            <person name="Alfaro M."/>
            <person name="Sun H."/>
            <person name="Tritt A."/>
            <person name="Yoshinaga Y."/>
            <person name="Zwiers L.-H."/>
            <person name="Turgeon B."/>
            <person name="Goodwin S."/>
            <person name="Spatafora J."/>
            <person name="Crous P."/>
            <person name="Grigoriev I."/>
        </authorList>
    </citation>
    <scope>NUCLEOTIDE SEQUENCE</scope>
    <source>
        <strain evidence="3">CBS 110217</strain>
    </source>
</reference>
<evidence type="ECO:0000313" key="4">
    <source>
        <dbReference type="Proteomes" id="UP000799777"/>
    </source>
</evidence>
<dbReference type="PROSITE" id="PS50235">
    <property type="entry name" value="USP_3"/>
    <property type="match status" value="1"/>
</dbReference>
<dbReference type="InterPro" id="IPR001394">
    <property type="entry name" value="Peptidase_C19_UCH"/>
</dbReference>
<dbReference type="InterPro" id="IPR050164">
    <property type="entry name" value="Peptidase_C19"/>
</dbReference>
<organism evidence="3 4">
    <name type="scientific">Setomelanomma holmii</name>
    <dbReference type="NCBI Taxonomy" id="210430"/>
    <lineage>
        <taxon>Eukaryota</taxon>
        <taxon>Fungi</taxon>
        <taxon>Dikarya</taxon>
        <taxon>Ascomycota</taxon>
        <taxon>Pezizomycotina</taxon>
        <taxon>Dothideomycetes</taxon>
        <taxon>Pleosporomycetidae</taxon>
        <taxon>Pleosporales</taxon>
        <taxon>Pleosporineae</taxon>
        <taxon>Phaeosphaeriaceae</taxon>
        <taxon>Setomelanomma</taxon>
    </lineage>
</organism>
<gene>
    <name evidence="3" type="ORF">EK21DRAFT_116870</name>
</gene>
<dbReference type="InterPro" id="IPR018200">
    <property type="entry name" value="USP_CS"/>
</dbReference>
<dbReference type="GO" id="GO:0004843">
    <property type="term" value="F:cysteine-type deubiquitinase activity"/>
    <property type="evidence" value="ECO:0007669"/>
    <property type="project" value="InterPro"/>
</dbReference>
<dbReference type="PANTHER" id="PTHR24006:SF925">
    <property type="entry name" value="UBIQUITINYL HYDROLASE 1"/>
    <property type="match status" value="1"/>
</dbReference>
<proteinExistence type="predicted"/>